<dbReference type="EMBL" id="MWPV01000008">
    <property type="protein sequence ID" value="OUL56008.1"/>
    <property type="molecule type" value="Genomic_DNA"/>
</dbReference>
<sequence>MKKALIATAVIAAGVTAYLYQQDSTSSNHAQVPQVSELAYVPADTLFFAGQLTRFPVKQYLTYFSPSYPDDLSAELELELGQSKEPAARFIASLSRQYAQAVASPDQFVETFGLADQMKGLFYMVGLLPVLRYEIAQPDALWKMLEKAEQESGLVAKKEQLKGVDVTKYTLIAENDAELELVVSVNNGWATITANTNFNQPADLLQALAIEKPVQSLAQTDTLQTMTTQHQFDAKYLGFVNHVALINGLTGKDDNQFSQMLNQLGGNDIDVEMAELRTEACQNDFADIANHWPRTAFGTQKMVITNESVELNAKMVIESNSTVLKALASMRGFLPDFTTSAQNKIASIAFGIDAAKLSPAVTSIWTDFTEATYQCEPLVSAQQQIKQTNPMMLTMATSMATGVKGVSLSLLDFALSEQQGQPNIDKLDGIVTISAANPVALFNSVKSFYPPLMDVKLPADGSSIKLEQYIDLPLQLSQSLELAVKGEHLVLYRGQQAQTLADSLTNQALDTNGFSNLAVDYQAFFNPVFQFLETTGETIPPELEMLKEANMQLYFNTDFSTKGIEFSSELRTNSL</sequence>
<proteinExistence type="predicted"/>
<evidence type="ECO:0000313" key="2">
    <source>
        <dbReference type="Proteomes" id="UP000194841"/>
    </source>
</evidence>
<dbReference type="AlphaFoldDB" id="A0A244CKX7"/>
<evidence type="ECO:0000313" key="1">
    <source>
        <dbReference type="EMBL" id="OUL56008.1"/>
    </source>
</evidence>
<dbReference type="RefSeq" id="WP_140372899.1">
    <property type="nucleotide sequence ID" value="NZ_MWPV01000008.1"/>
</dbReference>
<comment type="caution">
    <text evidence="1">The sequence shown here is derived from an EMBL/GenBank/DDBJ whole genome shotgun (WGS) entry which is preliminary data.</text>
</comment>
<reference evidence="1 2" key="1">
    <citation type="submission" date="2017-02" db="EMBL/GenBank/DDBJ databases">
        <title>Pseudoalteromonas ulvae TC14 Genome.</title>
        <authorList>
            <person name="Molmeret M."/>
        </authorList>
    </citation>
    <scope>NUCLEOTIDE SEQUENCE [LARGE SCALE GENOMIC DNA]</scope>
    <source>
        <strain evidence="1">TC14</strain>
    </source>
</reference>
<keyword evidence="2" id="KW-1185">Reference proteome</keyword>
<accession>A0A244CKX7</accession>
<organism evidence="1 2">
    <name type="scientific">Pseudoalteromonas ulvae</name>
    <dbReference type="NCBI Taxonomy" id="107327"/>
    <lineage>
        <taxon>Bacteria</taxon>
        <taxon>Pseudomonadati</taxon>
        <taxon>Pseudomonadota</taxon>
        <taxon>Gammaproteobacteria</taxon>
        <taxon>Alteromonadales</taxon>
        <taxon>Pseudoalteromonadaceae</taxon>
        <taxon>Pseudoalteromonas</taxon>
    </lineage>
</organism>
<protein>
    <recommendedName>
        <fullName evidence="3">DUF3352 domain-containing protein</fullName>
    </recommendedName>
</protein>
<gene>
    <name evidence="1" type="ORF">B1199_20100</name>
</gene>
<dbReference type="Proteomes" id="UP000194841">
    <property type="component" value="Unassembled WGS sequence"/>
</dbReference>
<dbReference type="OrthoDB" id="5750169at2"/>
<evidence type="ECO:0008006" key="3">
    <source>
        <dbReference type="Google" id="ProtNLM"/>
    </source>
</evidence>
<name>A0A244CKX7_PSEDV</name>